<accession>F6S1T0</accession>
<evidence type="ECO:0000256" key="6">
    <source>
        <dbReference type="ARBA" id="ARBA00022989"/>
    </source>
</evidence>
<keyword evidence="7 11" id="KW-0297">G-protein coupled receptor</keyword>
<comment type="similarity">
    <text evidence="2 11">Belongs to the G-protein coupled receptor 1 family.</text>
</comment>
<feature type="transmembrane region" description="Helical" evidence="11">
    <location>
        <begin position="185"/>
        <end position="203"/>
    </location>
</feature>
<dbReference type="InParanoid" id="F6S1T0"/>
<gene>
    <name evidence="13" type="primary">ORNANAV1R3258</name>
</gene>
<sequence length="296" mass="33136">MNVDEVSFAILLTVQIVLGASGNIVLLIFSIRSSLRPIDKIFAHLGLANTMVLLSKGIPETMQAWKLENFLDTMGCKILLYCYRVARGLSICTTSLLSVFQAITLSPRTPRWAPIKDRAPRSIGLSCLLFWILSSLLDVTVLKYVTGPQNRTRTRSVLHLKYCSSVSVSKGIVLVNSIIFTFRDLLFIGLMSGASLYMMFLLYRHHNLVRHLHGHRRPSRSTPEVQAAKCVVLLVVLYDLLYGSNSVTLNVLLNTRAESPLVLNIHTVLSFVFSAVSPLLIINGNRRPSRRRLSEE</sequence>
<dbReference type="GeneTree" id="ENSGT01030000234553"/>
<evidence type="ECO:0000256" key="5">
    <source>
        <dbReference type="ARBA" id="ARBA00022692"/>
    </source>
</evidence>
<dbReference type="KEGG" id="oaa:100078491"/>
<dbReference type="Ensembl" id="ENSOANT00000015180.2">
    <property type="protein sequence ID" value="ENSOANP00000015177.2"/>
    <property type="gene ID" value="ENSOANG00000009561.3"/>
</dbReference>
<dbReference type="GO" id="GO:0005550">
    <property type="term" value="F:pheromone binding"/>
    <property type="evidence" value="ECO:0000318"/>
    <property type="project" value="GO_Central"/>
</dbReference>
<dbReference type="GeneID" id="100078491"/>
<dbReference type="Pfam" id="PF03402">
    <property type="entry name" value="V1R"/>
    <property type="match status" value="1"/>
</dbReference>
<comment type="subcellular location">
    <subcellularLocation>
        <location evidence="1 11">Cell membrane</location>
        <topology evidence="1 11">Multi-pass membrane protein</topology>
    </subcellularLocation>
</comment>
<dbReference type="GO" id="GO:0016503">
    <property type="term" value="F:pheromone receptor activity"/>
    <property type="evidence" value="ECO:0007669"/>
    <property type="project" value="InterPro"/>
</dbReference>
<dbReference type="AlphaFoldDB" id="F6S1T0"/>
<keyword evidence="3 11" id="KW-1003">Cell membrane</keyword>
<evidence type="ECO:0000259" key="12">
    <source>
        <dbReference type="PROSITE" id="PS50262"/>
    </source>
</evidence>
<keyword evidence="6 11" id="KW-1133">Transmembrane helix</keyword>
<reference evidence="13" key="1">
    <citation type="submission" date="2025-08" db="UniProtKB">
        <authorList>
            <consortium name="Ensembl"/>
        </authorList>
    </citation>
    <scope>IDENTIFICATION</scope>
    <source>
        <strain evidence="13">Glennie</strain>
    </source>
</reference>
<dbReference type="RefSeq" id="NP_001240579.2">
    <property type="nucleotide sequence ID" value="NM_001253650.2"/>
</dbReference>
<dbReference type="PANTHER" id="PTHR24062">
    <property type="entry name" value="VOMERONASAL TYPE-1 RECEPTOR"/>
    <property type="match status" value="1"/>
</dbReference>
<evidence type="ECO:0000313" key="13">
    <source>
        <dbReference type="Ensembl" id="ENSOANP00000015177.2"/>
    </source>
</evidence>
<evidence type="ECO:0000256" key="8">
    <source>
        <dbReference type="ARBA" id="ARBA00023136"/>
    </source>
</evidence>
<feature type="transmembrane region" description="Helical" evidence="11">
    <location>
        <begin position="123"/>
        <end position="145"/>
    </location>
</feature>
<dbReference type="CTD" id="100078491"/>
<reference evidence="13" key="2">
    <citation type="submission" date="2025-09" db="UniProtKB">
        <authorList>
            <consortium name="Ensembl"/>
        </authorList>
    </citation>
    <scope>IDENTIFICATION</scope>
    <source>
        <strain evidence="13">Glennie</strain>
    </source>
</reference>
<dbReference type="Bgee" id="ENSOANG00000009561">
    <property type="expression patterns" value="Expressed in testis"/>
</dbReference>
<feature type="transmembrane region" description="Helical" evidence="11">
    <location>
        <begin position="6"/>
        <end position="29"/>
    </location>
</feature>
<keyword evidence="8 11" id="KW-0472">Membrane</keyword>
<evidence type="ECO:0000256" key="10">
    <source>
        <dbReference type="ARBA" id="ARBA00023224"/>
    </source>
</evidence>
<protein>
    <recommendedName>
        <fullName evidence="11">Vomeronasal type-1 receptor</fullName>
    </recommendedName>
</protein>
<feature type="transmembrane region" description="Helical" evidence="11">
    <location>
        <begin position="224"/>
        <end position="241"/>
    </location>
</feature>
<dbReference type="FunFam" id="1.20.1070.10:FF:000335">
    <property type="entry name" value="Vomeronasal type-1 receptor"/>
    <property type="match status" value="1"/>
</dbReference>
<evidence type="ECO:0000256" key="2">
    <source>
        <dbReference type="ARBA" id="ARBA00010663"/>
    </source>
</evidence>
<evidence type="ECO:0000313" key="14">
    <source>
        <dbReference type="Proteomes" id="UP000002279"/>
    </source>
</evidence>
<dbReference type="GO" id="GO:0019236">
    <property type="term" value="P:response to pheromone"/>
    <property type="evidence" value="ECO:0007669"/>
    <property type="project" value="UniProtKB-KW"/>
</dbReference>
<dbReference type="InterPro" id="IPR017452">
    <property type="entry name" value="GPCR_Rhodpsn_7TM"/>
</dbReference>
<dbReference type="Gene3D" id="1.20.1070.10">
    <property type="entry name" value="Rhodopsin 7-helix transmembrane proteins"/>
    <property type="match status" value="1"/>
</dbReference>
<evidence type="ECO:0000256" key="1">
    <source>
        <dbReference type="ARBA" id="ARBA00004651"/>
    </source>
</evidence>
<dbReference type="OrthoDB" id="9606139at2759"/>
<keyword evidence="4 11" id="KW-0589">Pheromone response</keyword>
<keyword evidence="9 11" id="KW-0675">Receptor</keyword>
<dbReference type="SUPFAM" id="SSF81321">
    <property type="entry name" value="Family A G protein-coupled receptor-like"/>
    <property type="match status" value="1"/>
</dbReference>
<evidence type="ECO:0000256" key="4">
    <source>
        <dbReference type="ARBA" id="ARBA00022507"/>
    </source>
</evidence>
<feature type="transmembrane region" description="Helical" evidence="11">
    <location>
        <begin position="78"/>
        <end position="103"/>
    </location>
</feature>
<keyword evidence="5 11" id="KW-0812">Transmembrane</keyword>
<evidence type="ECO:0000256" key="7">
    <source>
        <dbReference type="ARBA" id="ARBA00023040"/>
    </source>
</evidence>
<proteinExistence type="inferred from homology"/>
<dbReference type="InterPro" id="IPR004072">
    <property type="entry name" value="Vmron_rcpt_1"/>
</dbReference>
<organism evidence="13 14">
    <name type="scientific">Ornithorhynchus anatinus</name>
    <name type="common">Duckbill platypus</name>
    <dbReference type="NCBI Taxonomy" id="9258"/>
    <lineage>
        <taxon>Eukaryota</taxon>
        <taxon>Metazoa</taxon>
        <taxon>Chordata</taxon>
        <taxon>Craniata</taxon>
        <taxon>Vertebrata</taxon>
        <taxon>Euteleostomi</taxon>
        <taxon>Mammalia</taxon>
        <taxon>Monotremata</taxon>
        <taxon>Ornithorhynchidae</taxon>
        <taxon>Ornithorhynchus</taxon>
    </lineage>
</organism>
<dbReference type="OMA" id="WAPIKDR"/>
<keyword evidence="14" id="KW-1185">Reference proteome</keyword>
<keyword evidence="10 11" id="KW-0807">Transducer</keyword>
<dbReference type="GO" id="GO:0007606">
    <property type="term" value="P:sensory perception of chemical stimulus"/>
    <property type="evidence" value="ECO:0007669"/>
    <property type="project" value="UniProtKB-ARBA"/>
</dbReference>
<name>F6S1T0_ORNAN</name>
<evidence type="ECO:0000256" key="9">
    <source>
        <dbReference type="ARBA" id="ARBA00023170"/>
    </source>
</evidence>
<dbReference type="Proteomes" id="UP000002279">
    <property type="component" value="Unplaced"/>
</dbReference>
<dbReference type="GO" id="GO:0005886">
    <property type="term" value="C:plasma membrane"/>
    <property type="evidence" value="ECO:0000318"/>
    <property type="project" value="GO_Central"/>
</dbReference>
<evidence type="ECO:0000256" key="3">
    <source>
        <dbReference type="ARBA" id="ARBA00022475"/>
    </source>
</evidence>
<feature type="domain" description="G-protein coupled receptors family 1 profile" evidence="12">
    <location>
        <begin position="20"/>
        <end position="281"/>
    </location>
</feature>
<evidence type="ECO:0000256" key="11">
    <source>
        <dbReference type="RuleBase" id="RU364061"/>
    </source>
</evidence>
<dbReference type="PROSITE" id="PS50262">
    <property type="entry name" value="G_PROTEIN_RECEP_F1_2"/>
    <property type="match status" value="1"/>
</dbReference>
<feature type="transmembrane region" description="Helical" evidence="11">
    <location>
        <begin position="261"/>
        <end position="282"/>
    </location>
</feature>
<dbReference type="HOGENOM" id="CLU_058641_4_0_1"/>